<dbReference type="InterPro" id="IPR036271">
    <property type="entry name" value="Tet_transcr_reg_TetR-rel_C_sf"/>
</dbReference>
<evidence type="ECO:0000256" key="1">
    <source>
        <dbReference type="ARBA" id="ARBA00023015"/>
    </source>
</evidence>
<dbReference type="Proteomes" id="UP001185899">
    <property type="component" value="Unassembled WGS sequence"/>
</dbReference>
<dbReference type="PANTHER" id="PTHR47506:SF7">
    <property type="entry name" value="TRANSCRIPTIONAL REGULATORY PROTEIN"/>
    <property type="match status" value="1"/>
</dbReference>
<dbReference type="InterPro" id="IPR001647">
    <property type="entry name" value="HTH_TetR"/>
</dbReference>
<evidence type="ECO:0000256" key="3">
    <source>
        <dbReference type="ARBA" id="ARBA00023163"/>
    </source>
</evidence>
<dbReference type="EMBL" id="JAWLKE010000006">
    <property type="protein sequence ID" value="MDV6232101.1"/>
    <property type="molecule type" value="Genomic_DNA"/>
</dbReference>
<protein>
    <submittedName>
        <fullName evidence="6">TetR/AcrR family transcriptional regulator</fullName>
    </submittedName>
</protein>
<keyword evidence="3" id="KW-0804">Transcription</keyword>
<dbReference type="Pfam" id="PF00440">
    <property type="entry name" value="TetR_N"/>
    <property type="match status" value="1"/>
</dbReference>
<dbReference type="PROSITE" id="PS50977">
    <property type="entry name" value="HTH_TETR_2"/>
    <property type="match status" value="1"/>
</dbReference>
<keyword evidence="7" id="KW-1185">Reference proteome</keyword>
<dbReference type="Gene3D" id="1.10.357.10">
    <property type="entry name" value="Tetracycline Repressor, domain 2"/>
    <property type="match status" value="1"/>
</dbReference>
<evidence type="ECO:0000313" key="7">
    <source>
        <dbReference type="Proteomes" id="UP001185899"/>
    </source>
</evidence>
<dbReference type="SUPFAM" id="SSF46689">
    <property type="entry name" value="Homeodomain-like"/>
    <property type="match status" value="1"/>
</dbReference>
<feature type="domain" description="HTH tetR-type" evidence="5">
    <location>
        <begin position="5"/>
        <end position="65"/>
    </location>
</feature>
<name>A0ABU4B0S4_9NOCA</name>
<dbReference type="RefSeq" id="WP_149407674.1">
    <property type="nucleotide sequence ID" value="NZ_JAWLKE010000006.1"/>
</dbReference>
<reference evidence="6 7" key="1">
    <citation type="submission" date="2023-10" db="EMBL/GenBank/DDBJ databases">
        <title>Development of a sustainable strategy for remediation of hydrocarbon-contaminated territories based on the waste exchange concept.</title>
        <authorList>
            <person name="Krivoruchko A."/>
        </authorList>
    </citation>
    <scope>NUCLEOTIDE SEQUENCE [LARGE SCALE GENOMIC DNA]</scope>
    <source>
        <strain evidence="6 7">IEGM 1322</strain>
    </source>
</reference>
<feature type="DNA-binding region" description="H-T-H motif" evidence="4">
    <location>
        <begin position="28"/>
        <end position="47"/>
    </location>
</feature>
<evidence type="ECO:0000256" key="2">
    <source>
        <dbReference type="ARBA" id="ARBA00023125"/>
    </source>
</evidence>
<evidence type="ECO:0000256" key="4">
    <source>
        <dbReference type="PROSITE-ProRule" id="PRU00335"/>
    </source>
</evidence>
<evidence type="ECO:0000313" key="6">
    <source>
        <dbReference type="EMBL" id="MDV6232101.1"/>
    </source>
</evidence>
<keyword evidence="2 4" id="KW-0238">DNA-binding</keyword>
<comment type="caution">
    <text evidence="6">The sequence shown here is derived from an EMBL/GenBank/DDBJ whole genome shotgun (WGS) entry which is preliminary data.</text>
</comment>
<accession>A0ABU4B0S4</accession>
<dbReference type="SUPFAM" id="SSF48498">
    <property type="entry name" value="Tetracyclin repressor-like, C-terminal domain"/>
    <property type="match status" value="1"/>
</dbReference>
<dbReference type="InterPro" id="IPR009057">
    <property type="entry name" value="Homeodomain-like_sf"/>
</dbReference>
<proteinExistence type="predicted"/>
<gene>
    <name evidence="6" type="ORF">R3P95_16230</name>
</gene>
<sequence>MTNTELGRDDVIRAADALFYARGIQAVGMDELRTAAGISLKRMYSLFPSKTAIVAEVLRGRTRQWNDGIHAEAAVHQSPREKLLSIFDFLDHWFREDDFRGCAFINSFGELGATMPEVADAAHQHKKNFIEYVTRLAVEAGCAPTVGLQIALLAEGAQTTAAITELAESAAAAKTAAEVLLDSSAGQVDR</sequence>
<dbReference type="PANTHER" id="PTHR47506">
    <property type="entry name" value="TRANSCRIPTIONAL REGULATORY PROTEIN"/>
    <property type="match status" value="1"/>
</dbReference>
<keyword evidence="1" id="KW-0805">Transcription regulation</keyword>
<evidence type="ECO:0000259" key="5">
    <source>
        <dbReference type="PROSITE" id="PS50977"/>
    </source>
</evidence>
<organism evidence="6 7">
    <name type="scientific">Rhodococcus cercidiphylli</name>
    <dbReference type="NCBI Taxonomy" id="489916"/>
    <lineage>
        <taxon>Bacteria</taxon>
        <taxon>Bacillati</taxon>
        <taxon>Actinomycetota</taxon>
        <taxon>Actinomycetes</taxon>
        <taxon>Mycobacteriales</taxon>
        <taxon>Nocardiaceae</taxon>
        <taxon>Rhodococcus</taxon>
    </lineage>
</organism>